<comment type="caution">
    <text evidence="7">The sequence shown here is derived from an EMBL/GenBank/DDBJ whole genome shotgun (WGS) entry which is preliminary data.</text>
</comment>
<evidence type="ECO:0000256" key="1">
    <source>
        <dbReference type="ARBA" id="ARBA00022723"/>
    </source>
</evidence>
<evidence type="ECO:0000256" key="5">
    <source>
        <dbReference type="SAM" id="Phobius"/>
    </source>
</evidence>
<sequence>EEKLFDALLLASVGSVMLSRIVFAIGNKYPLDATLAHAYKFWTPGTNPYGAIVGALLVLYLLAKLWKWSVYRVLDIYALAVSFGAAFLVLGFVALQKRFEFIFVFAAFVLLYAVLSKFRNVVLRSGVSFSVFLIAVSLMGVIFVGTRLYLPLYVMLVTISLGILYFRGRQLMANVNLPAELLEKFKSILKIKDKQLALVEEGLEKTDPYMSSDRTLDNAELGDDTAEDIAKTDSDAKLSSIAKMQIQVKRALAKMKLGTYGMCEICRKPIDNARLEAFPAATTCIEHADSK</sequence>
<dbReference type="GO" id="GO:0042158">
    <property type="term" value="P:lipoprotein biosynthetic process"/>
    <property type="evidence" value="ECO:0007669"/>
    <property type="project" value="InterPro"/>
</dbReference>
<dbReference type="GO" id="GO:0005886">
    <property type="term" value="C:plasma membrane"/>
    <property type="evidence" value="ECO:0007669"/>
    <property type="project" value="InterPro"/>
</dbReference>
<feature type="transmembrane region" description="Helical" evidence="5">
    <location>
        <begin position="73"/>
        <end position="93"/>
    </location>
</feature>
<dbReference type="Gene3D" id="1.20.120.910">
    <property type="entry name" value="DksA, coiled-coil domain"/>
    <property type="match status" value="1"/>
</dbReference>
<feature type="zinc finger region" description="dksA C4-type" evidence="4">
    <location>
        <begin position="263"/>
        <end position="287"/>
    </location>
</feature>
<reference evidence="7 8" key="1">
    <citation type="journal article" date="2015" name="Nature">
        <title>rRNA introns, odd ribosomes, and small enigmatic genomes across a large radiation of phyla.</title>
        <authorList>
            <person name="Brown C.T."/>
            <person name="Hug L.A."/>
            <person name="Thomas B.C."/>
            <person name="Sharon I."/>
            <person name="Castelle C.J."/>
            <person name="Singh A."/>
            <person name="Wilkins M.J."/>
            <person name="Williams K.H."/>
            <person name="Banfield J.F."/>
        </authorList>
    </citation>
    <scope>NUCLEOTIDE SEQUENCE [LARGE SCALE GENOMIC DNA]</scope>
</reference>
<feature type="transmembrane region" description="Helical" evidence="5">
    <location>
        <begin position="122"/>
        <end position="142"/>
    </location>
</feature>
<gene>
    <name evidence="7" type="ORF">UX73_C0031G0001</name>
</gene>
<dbReference type="PANTHER" id="PTHR33823:SF4">
    <property type="entry name" value="GENERAL STRESS PROTEIN 16O"/>
    <property type="match status" value="1"/>
</dbReference>
<dbReference type="GO" id="GO:0008961">
    <property type="term" value="F:phosphatidylglycerol-prolipoprotein diacylglyceryl transferase activity"/>
    <property type="evidence" value="ECO:0007669"/>
    <property type="project" value="InterPro"/>
</dbReference>
<dbReference type="Pfam" id="PF01258">
    <property type="entry name" value="zf-dskA_traR"/>
    <property type="match status" value="1"/>
</dbReference>
<evidence type="ECO:0000256" key="4">
    <source>
        <dbReference type="PROSITE-ProRule" id="PRU00510"/>
    </source>
</evidence>
<protein>
    <recommendedName>
        <fullName evidence="6">Zinc finger DksA/TraR C4-type domain-containing protein</fullName>
    </recommendedName>
</protein>
<feature type="transmembrane region" description="Helical" evidence="5">
    <location>
        <begin position="148"/>
        <end position="166"/>
    </location>
</feature>
<dbReference type="PROSITE" id="PS51128">
    <property type="entry name" value="ZF_DKSA_2"/>
    <property type="match status" value="1"/>
</dbReference>
<dbReference type="STRING" id="1619122.UX73_C0031G0001"/>
<proteinExistence type="predicted"/>
<dbReference type="InterPro" id="IPR001640">
    <property type="entry name" value="Lgt"/>
</dbReference>
<dbReference type="AlphaFoldDB" id="A0A0G1QXQ5"/>
<dbReference type="Proteomes" id="UP000034873">
    <property type="component" value="Unassembled WGS sequence"/>
</dbReference>
<keyword evidence="5" id="KW-1133">Transmembrane helix</keyword>
<keyword evidence="5" id="KW-0812">Transmembrane</keyword>
<dbReference type="GO" id="GO:0008270">
    <property type="term" value="F:zinc ion binding"/>
    <property type="evidence" value="ECO:0007669"/>
    <property type="project" value="UniProtKB-KW"/>
</dbReference>
<keyword evidence="1" id="KW-0479">Metal-binding</keyword>
<name>A0A0G1QXQ5_UNCKA</name>
<keyword evidence="5" id="KW-0472">Membrane</keyword>
<feature type="transmembrane region" description="Helical" evidence="5">
    <location>
        <begin position="48"/>
        <end position="66"/>
    </location>
</feature>
<dbReference type="SUPFAM" id="SSF57716">
    <property type="entry name" value="Glucocorticoid receptor-like (DNA-binding domain)"/>
    <property type="match status" value="1"/>
</dbReference>
<evidence type="ECO:0000259" key="6">
    <source>
        <dbReference type="Pfam" id="PF01258"/>
    </source>
</evidence>
<keyword evidence="3" id="KW-0862">Zinc</keyword>
<dbReference type="Pfam" id="PF01790">
    <property type="entry name" value="LGT"/>
    <property type="match status" value="1"/>
</dbReference>
<organism evidence="7 8">
    <name type="scientific">candidate division WWE3 bacterium GW2011_GWC1_47_10</name>
    <dbReference type="NCBI Taxonomy" id="1619122"/>
    <lineage>
        <taxon>Bacteria</taxon>
        <taxon>Katanobacteria</taxon>
    </lineage>
</organism>
<dbReference type="PANTHER" id="PTHR33823">
    <property type="entry name" value="RNA POLYMERASE-BINDING TRANSCRIPTION FACTOR DKSA-RELATED"/>
    <property type="match status" value="1"/>
</dbReference>
<evidence type="ECO:0000256" key="2">
    <source>
        <dbReference type="ARBA" id="ARBA00022771"/>
    </source>
</evidence>
<dbReference type="InterPro" id="IPR000962">
    <property type="entry name" value="Znf_DskA_TraR"/>
</dbReference>
<evidence type="ECO:0000313" key="7">
    <source>
        <dbReference type="EMBL" id="KKU49624.1"/>
    </source>
</evidence>
<feature type="domain" description="Zinc finger DksA/TraR C4-type" evidence="6">
    <location>
        <begin position="258"/>
        <end position="286"/>
    </location>
</feature>
<keyword evidence="2" id="KW-0863">Zinc-finger</keyword>
<accession>A0A0G1QXQ5</accession>
<dbReference type="EMBL" id="LCNH01000031">
    <property type="protein sequence ID" value="KKU49624.1"/>
    <property type="molecule type" value="Genomic_DNA"/>
</dbReference>
<evidence type="ECO:0000256" key="3">
    <source>
        <dbReference type="ARBA" id="ARBA00022833"/>
    </source>
</evidence>
<feature type="transmembrane region" description="Helical" evidence="5">
    <location>
        <begin position="99"/>
        <end position="115"/>
    </location>
</feature>
<feature type="non-terminal residue" evidence="7">
    <location>
        <position position="1"/>
    </location>
</feature>
<evidence type="ECO:0000313" key="8">
    <source>
        <dbReference type="Proteomes" id="UP000034873"/>
    </source>
</evidence>